<dbReference type="GO" id="GO:0005829">
    <property type="term" value="C:cytosol"/>
    <property type="evidence" value="ECO:0007669"/>
    <property type="project" value="TreeGrafter"/>
</dbReference>
<evidence type="ECO:0000256" key="7">
    <source>
        <dbReference type="SAM" id="MobiDB-lite"/>
    </source>
</evidence>
<comment type="function">
    <text evidence="6">Involved in transcription antitermination. Required for transcription of ribosomal RNA (rRNA) genes. Binds specifically to the boxA antiterminator sequence of the ribosomal RNA (rrn) operons.</text>
</comment>
<dbReference type="InterPro" id="IPR006027">
    <property type="entry name" value="NusB_RsmB_TIM44"/>
</dbReference>
<dbReference type="Proteomes" id="UP000027997">
    <property type="component" value="Unassembled WGS sequence"/>
</dbReference>
<dbReference type="HAMAP" id="MF_00073">
    <property type="entry name" value="NusB"/>
    <property type="match status" value="1"/>
</dbReference>
<evidence type="ECO:0000256" key="6">
    <source>
        <dbReference type="HAMAP-Rule" id="MF_00073"/>
    </source>
</evidence>
<name>A0A081K875_9GAMM</name>
<dbReference type="RefSeq" id="WP_020581087.1">
    <property type="nucleotide sequence ID" value="NZ_JOJP01000001.1"/>
</dbReference>
<evidence type="ECO:0000256" key="2">
    <source>
        <dbReference type="ARBA" id="ARBA00022814"/>
    </source>
</evidence>
<accession>A0A081K875</accession>
<keyword evidence="5 6" id="KW-0804">Transcription</keyword>
<keyword evidence="3 6" id="KW-0694">RNA-binding</keyword>
<dbReference type="PANTHER" id="PTHR11078:SF3">
    <property type="entry name" value="ANTITERMINATION NUSB DOMAIN-CONTAINING PROTEIN"/>
    <property type="match status" value="1"/>
</dbReference>
<gene>
    <name evidence="6" type="primary">nusB</name>
    <name evidence="9" type="ORF">GV64_06075</name>
</gene>
<dbReference type="InterPro" id="IPR011605">
    <property type="entry name" value="NusB_fam"/>
</dbReference>
<dbReference type="FunFam" id="1.10.940.10:FF:000001">
    <property type="entry name" value="Transcription antitermination factor NusB"/>
    <property type="match status" value="1"/>
</dbReference>
<evidence type="ECO:0000313" key="9">
    <source>
        <dbReference type="EMBL" id="KEI70351.1"/>
    </source>
</evidence>
<dbReference type="GO" id="GO:0031564">
    <property type="term" value="P:transcription antitermination"/>
    <property type="evidence" value="ECO:0007669"/>
    <property type="project" value="UniProtKB-KW"/>
</dbReference>
<dbReference type="STRING" id="305900.GV64_06075"/>
<evidence type="ECO:0000256" key="3">
    <source>
        <dbReference type="ARBA" id="ARBA00022884"/>
    </source>
</evidence>
<dbReference type="eggNOG" id="COG0781">
    <property type="taxonomic scope" value="Bacteria"/>
</dbReference>
<dbReference type="SUPFAM" id="SSF48013">
    <property type="entry name" value="NusB-like"/>
    <property type="match status" value="1"/>
</dbReference>
<dbReference type="GO" id="GO:0006353">
    <property type="term" value="P:DNA-templated transcription termination"/>
    <property type="evidence" value="ECO:0007669"/>
    <property type="project" value="UniProtKB-UniRule"/>
</dbReference>
<organism evidence="9 10">
    <name type="scientific">Endozoicomonas elysicola</name>
    <dbReference type="NCBI Taxonomy" id="305900"/>
    <lineage>
        <taxon>Bacteria</taxon>
        <taxon>Pseudomonadati</taxon>
        <taxon>Pseudomonadota</taxon>
        <taxon>Gammaproteobacteria</taxon>
        <taxon>Oceanospirillales</taxon>
        <taxon>Endozoicomonadaceae</taxon>
        <taxon>Endozoicomonas</taxon>
    </lineage>
</organism>
<feature type="region of interest" description="Disordered" evidence="7">
    <location>
        <begin position="1"/>
        <end position="20"/>
    </location>
</feature>
<keyword evidence="10" id="KW-1185">Reference proteome</keyword>
<evidence type="ECO:0000256" key="5">
    <source>
        <dbReference type="ARBA" id="ARBA00023163"/>
    </source>
</evidence>
<dbReference type="NCBIfam" id="TIGR01951">
    <property type="entry name" value="nusB"/>
    <property type="match status" value="1"/>
</dbReference>
<evidence type="ECO:0000313" key="10">
    <source>
        <dbReference type="Proteomes" id="UP000027997"/>
    </source>
</evidence>
<feature type="domain" description="NusB/RsmB/TIM44" evidence="8">
    <location>
        <begin position="23"/>
        <end position="147"/>
    </location>
</feature>
<keyword evidence="4 6" id="KW-0805">Transcription regulation</keyword>
<dbReference type="GO" id="GO:0003723">
    <property type="term" value="F:RNA binding"/>
    <property type="evidence" value="ECO:0007669"/>
    <property type="project" value="UniProtKB-UniRule"/>
</dbReference>
<dbReference type="AlphaFoldDB" id="A0A081K875"/>
<reference evidence="9 10" key="1">
    <citation type="submission" date="2014-06" db="EMBL/GenBank/DDBJ databases">
        <title>Whole Genome Sequences of Three Symbiotic Endozoicomonas Bacteria.</title>
        <authorList>
            <person name="Neave M.J."/>
            <person name="Apprill A."/>
            <person name="Voolstra C.R."/>
        </authorList>
    </citation>
    <scope>NUCLEOTIDE SEQUENCE [LARGE SCALE GENOMIC DNA]</scope>
    <source>
        <strain evidence="9 10">DSM 22380</strain>
    </source>
</reference>
<dbReference type="PANTHER" id="PTHR11078">
    <property type="entry name" value="N UTILIZATION SUBSTANCE PROTEIN B-RELATED"/>
    <property type="match status" value="1"/>
</dbReference>
<dbReference type="EMBL" id="JOJP01000001">
    <property type="protein sequence ID" value="KEI70351.1"/>
    <property type="molecule type" value="Genomic_DNA"/>
</dbReference>
<dbReference type="Pfam" id="PF01029">
    <property type="entry name" value="NusB"/>
    <property type="match status" value="1"/>
</dbReference>
<dbReference type="InterPro" id="IPR035926">
    <property type="entry name" value="NusB-like_sf"/>
</dbReference>
<dbReference type="Gene3D" id="1.10.940.10">
    <property type="entry name" value="NusB-like"/>
    <property type="match status" value="1"/>
</dbReference>
<evidence type="ECO:0000259" key="8">
    <source>
        <dbReference type="Pfam" id="PF01029"/>
    </source>
</evidence>
<sequence length="161" mass="18360">MNNPQVKTSQKKSADRLSPSARRRARQLALQALYQWQIAKSPLIQIEAQFRTDNDFSKVDEGYFSAIVHGVPNQATQLDEAMSAVLDRPLTQLDPVELAALRIGCFELINRKDVPYRVVINEAIELVKRFGAQDSHRYINGILDKLAPRLRAEEVKAYRKK</sequence>
<evidence type="ECO:0000256" key="1">
    <source>
        <dbReference type="ARBA" id="ARBA00005952"/>
    </source>
</evidence>
<proteinExistence type="inferred from homology"/>
<comment type="caution">
    <text evidence="9">The sequence shown here is derived from an EMBL/GenBank/DDBJ whole genome shotgun (WGS) entry which is preliminary data.</text>
</comment>
<comment type="similarity">
    <text evidence="1 6">Belongs to the NusB family.</text>
</comment>
<keyword evidence="2 6" id="KW-0889">Transcription antitermination</keyword>
<evidence type="ECO:0000256" key="4">
    <source>
        <dbReference type="ARBA" id="ARBA00023015"/>
    </source>
</evidence>
<protein>
    <recommendedName>
        <fullName evidence="6">Transcription antitermination protein NusB</fullName>
    </recommendedName>
    <alternativeName>
        <fullName evidence="6">Antitermination factor NusB</fullName>
    </alternativeName>
</protein>